<organism evidence="9 10">
    <name type="scientific">Orbilia blumenaviensis</name>
    <dbReference type="NCBI Taxonomy" id="1796055"/>
    <lineage>
        <taxon>Eukaryota</taxon>
        <taxon>Fungi</taxon>
        <taxon>Dikarya</taxon>
        <taxon>Ascomycota</taxon>
        <taxon>Pezizomycotina</taxon>
        <taxon>Orbiliomycetes</taxon>
        <taxon>Orbiliales</taxon>
        <taxon>Orbiliaceae</taxon>
        <taxon>Orbilia</taxon>
    </lineage>
</organism>
<dbReference type="Gene3D" id="3.90.180.10">
    <property type="entry name" value="Medium-chain alcohol dehydrogenases, catalytic domain"/>
    <property type="match status" value="1"/>
</dbReference>
<evidence type="ECO:0000256" key="4">
    <source>
        <dbReference type="ARBA" id="ARBA00022833"/>
    </source>
</evidence>
<proteinExistence type="inferred from homology"/>
<comment type="similarity">
    <text evidence="2 6">Belongs to the zinc-containing alcohol dehydrogenase family.</text>
</comment>
<dbReference type="InterPro" id="IPR036291">
    <property type="entry name" value="NAD(P)-bd_dom_sf"/>
</dbReference>
<comment type="caution">
    <text evidence="9">The sequence shown here is derived from an EMBL/GenBank/DDBJ whole genome shotgun (WGS) entry which is preliminary data.</text>
</comment>
<dbReference type="GO" id="GO:0008270">
    <property type="term" value="F:zinc ion binding"/>
    <property type="evidence" value="ECO:0007669"/>
    <property type="project" value="InterPro"/>
</dbReference>
<evidence type="ECO:0000313" key="10">
    <source>
        <dbReference type="Proteomes" id="UP001373714"/>
    </source>
</evidence>
<keyword evidence="10" id="KW-1185">Reference proteome</keyword>
<dbReference type="Proteomes" id="UP001373714">
    <property type="component" value="Unassembled WGS sequence"/>
</dbReference>
<feature type="domain" description="Alcohol dehydrogenase-like C-terminal" evidence="7">
    <location>
        <begin position="190"/>
        <end position="326"/>
    </location>
</feature>
<dbReference type="Pfam" id="PF08240">
    <property type="entry name" value="ADH_N"/>
    <property type="match status" value="1"/>
</dbReference>
<evidence type="ECO:0000259" key="8">
    <source>
        <dbReference type="Pfam" id="PF08240"/>
    </source>
</evidence>
<feature type="domain" description="Alcohol dehydrogenase-like N-terminal" evidence="8">
    <location>
        <begin position="28"/>
        <end position="152"/>
    </location>
</feature>
<dbReference type="SUPFAM" id="SSF51735">
    <property type="entry name" value="NAD(P)-binding Rossmann-fold domains"/>
    <property type="match status" value="1"/>
</dbReference>
<dbReference type="PROSITE" id="PS00059">
    <property type="entry name" value="ADH_ZINC"/>
    <property type="match status" value="1"/>
</dbReference>
<keyword evidence="3 6" id="KW-0479">Metal-binding</keyword>
<reference evidence="9 10" key="1">
    <citation type="submission" date="2019-10" db="EMBL/GenBank/DDBJ databases">
        <authorList>
            <person name="Palmer J.M."/>
        </authorList>
    </citation>
    <scope>NUCLEOTIDE SEQUENCE [LARGE SCALE GENOMIC DNA]</scope>
    <source>
        <strain evidence="9 10">TWF730</strain>
    </source>
</reference>
<dbReference type="InterPro" id="IPR013154">
    <property type="entry name" value="ADH-like_N"/>
</dbReference>
<evidence type="ECO:0000256" key="6">
    <source>
        <dbReference type="RuleBase" id="RU361277"/>
    </source>
</evidence>
<dbReference type="GO" id="GO:0034079">
    <property type="term" value="P:butanediol biosynthetic process"/>
    <property type="evidence" value="ECO:0007669"/>
    <property type="project" value="TreeGrafter"/>
</dbReference>
<keyword evidence="5" id="KW-0560">Oxidoreductase</keyword>
<evidence type="ECO:0000256" key="3">
    <source>
        <dbReference type="ARBA" id="ARBA00022723"/>
    </source>
</evidence>
<dbReference type="CDD" id="cd08233">
    <property type="entry name" value="butanediol_DH_like"/>
    <property type="match status" value="1"/>
</dbReference>
<comment type="cofactor">
    <cofactor evidence="1 6">
        <name>Zn(2+)</name>
        <dbReference type="ChEBI" id="CHEBI:29105"/>
    </cofactor>
</comment>
<evidence type="ECO:0000256" key="2">
    <source>
        <dbReference type="ARBA" id="ARBA00008072"/>
    </source>
</evidence>
<evidence type="ECO:0000256" key="5">
    <source>
        <dbReference type="ARBA" id="ARBA00023002"/>
    </source>
</evidence>
<dbReference type="PANTHER" id="PTHR43161">
    <property type="entry name" value="SORBITOL DEHYDROGENASE"/>
    <property type="match status" value="1"/>
</dbReference>
<dbReference type="PANTHER" id="PTHR43161:SF23">
    <property type="entry name" value="(R,R)-BUTANEDIOL DEHYDROGENASE-RELATED"/>
    <property type="match status" value="1"/>
</dbReference>
<evidence type="ECO:0000259" key="7">
    <source>
        <dbReference type="Pfam" id="PF00107"/>
    </source>
</evidence>
<name>A0AAV9VMR6_9PEZI</name>
<dbReference type="GO" id="GO:0005737">
    <property type="term" value="C:cytoplasm"/>
    <property type="evidence" value="ECO:0007669"/>
    <property type="project" value="TreeGrafter"/>
</dbReference>
<dbReference type="SUPFAM" id="SSF50129">
    <property type="entry name" value="GroES-like"/>
    <property type="match status" value="1"/>
</dbReference>
<evidence type="ECO:0000313" key="9">
    <source>
        <dbReference type="EMBL" id="KAK6362281.1"/>
    </source>
</evidence>
<dbReference type="InterPro" id="IPR013149">
    <property type="entry name" value="ADH-like_C"/>
</dbReference>
<evidence type="ECO:0008006" key="11">
    <source>
        <dbReference type="Google" id="ProtNLM"/>
    </source>
</evidence>
<dbReference type="AlphaFoldDB" id="A0AAV9VMR6"/>
<gene>
    <name evidence="9" type="ORF">TWF730_005977</name>
</gene>
<dbReference type="InterPro" id="IPR002328">
    <property type="entry name" value="ADH_Zn_CS"/>
</dbReference>
<dbReference type="EMBL" id="JAVHNS010000002">
    <property type="protein sequence ID" value="KAK6362281.1"/>
    <property type="molecule type" value="Genomic_DNA"/>
</dbReference>
<evidence type="ECO:0000256" key="1">
    <source>
        <dbReference type="ARBA" id="ARBA00001947"/>
    </source>
</evidence>
<protein>
    <recommendedName>
        <fullName evidence="11">Enoyl reductase (ER) domain-containing protein</fullName>
    </recommendedName>
</protein>
<dbReference type="GO" id="GO:0000721">
    <property type="term" value="F:(R,R)-butanediol dehydrogenase activity"/>
    <property type="evidence" value="ECO:0007669"/>
    <property type="project" value="TreeGrafter"/>
</dbReference>
<keyword evidence="4 6" id="KW-0862">Zinc</keyword>
<dbReference type="Pfam" id="PF00107">
    <property type="entry name" value="ADH_zinc_N"/>
    <property type="match status" value="1"/>
</dbReference>
<dbReference type="InterPro" id="IPR011032">
    <property type="entry name" value="GroES-like_sf"/>
</dbReference>
<accession>A0AAV9VMR6</accession>
<dbReference type="Gene3D" id="3.40.50.720">
    <property type="entry name" value="NAD(P)-binding Rossmann-like Domain"/>
    <property type="match status" value="1"/>
</dbReference>
<sequence>MTESMRALRYHGAKDLRVESVPVPELLPGQVKIKPEWCGICGSDLHEYITGPILTPAPGKPHRLTGCTVPLIMGHEFAGEIVELGPGVEPGRLKVGMKVCVEPTLFDDDCPPCLDKRRNQCNRGGFFGISGWGGGFSEYVCLQEKVIHPLPDNVPTDIGALVEPLAVAWHAVGAAKHSPEHSALILGSGPIGLAVLLCLLAKGCRQILVSEVSPQRIQHALDIASLHPEVDIKVLDPTKEDVVARAKELCPQGNQGPNVAYDCAGVQKSLDVAIAAIRKGGLVCNVSVWEKPATLNINTLVFEEKKIIGVACYLEGEFQEVIEAISTGKIKNPEKLITAKVGMDDAVTKGFEALYGSREHVKILVHP</sequence>